<evidence type="ECO:0000256" key="13">
    <source>
        <dbReference type="ARBA" id="ARBA00033347"/>
    </source>
</evidence>
<evidence type="ECO:0000256" key="15">
    <source>
        <dbReference type="SAM" id="MobiDB-lite"/>
    </source>
</evidence>
<evidence type="ECO:0000256" key="14">
    <source>
        <dbReference type="ARBA" id="ARBA00050017"/>
    </source>
</evidence>
<evidence type="ECO:0000256" key="3">
    <source>
        <dbReference type="ARBA" id="ARBA00017733"/>
    </source>
</evidence>
<dbReference type="InterPro" id="IPR007732">
    <property type="entry name" value="Cyt_b558_asu"/>
</dbReference>
<evidence type="ECO:0000256" key="10">
    <source>
        <dbReference type="ARBA" id="ARBA00031067"/>
    </source>
</evidence>
<evidence type="ECO:0000256" key="11">
    <source>
        <dbReference type="ARBA" id="ARBA00031995"/>
    </source>
</evidence>
<evidence type="ECO:0000256" key="12">
    <source>
        <dbReference type="ARBA" id="ARBA00032067"/>
    </source>
</evidence>
<feature type="region of interest" description="Disordered" evidence="15">
    <location>
        <begin position="146"/>
        <end position="176"/>
    </location>
</feature>
<dbReference type="EMBL" id="JARBDR010000917">
    <property type="protein sequence ID" value="KAJ8302633.1"/>
    <property type="molecule type" value="Genomic_DNA"/>
</dbReference>
<keyword evidence="7 16" id="KW-0472">Membrane</keyword>
<dbReference type="PANTHER" id="PTHR15168">
    <property type="entry name" value="CYTOCHROME B-245 LIGHT CHAIN"/>
    <property type="match status" value="1"/>
</dbReference>
<sequence>MVQWLHKMGQIEWAMWANEQAIVTSFITVSGGIIGITGFFKGWEFGIYGVVAGLLILLFEYPRGMRKKGTTMERKFQRPIARLLSCCGPVTRNYFVRFVMYLLLCVPLCFILATLLGGVCLFITSVIYLVAAMKGEQWIAFSEDEKPKENVKDLKSFRQPKRPPPRAPRQEAANRI</sequence>
<evidence type="ECO:0000256" key="6">
    <source>
        <dbReference type="ARBA" id="ARBA00022989"/>
    </source>
</evidence>
<feature type="transmembrane region" description="Helical" evidence="16">
    <location>
        <begin position="21"/>
        <end position="39"/>
    </location>
</feature>
<evidence type="ECO:0000313" key="18">
    <source>
        <dbReference type="Proteomes" id="UP001217089"/>
    </source>
</evidence>
<gene>
    <name evidence="17" type="ORF">KUTeg_019029</name>
</gene>
<evidence type="ECO:0000256" key="5">
    <source>
        <dbReference type="ARBA" id="ARBA00022692"/>
    </source>
</evidence>
<proteinExistence type="inferred from homology"/>
<protein>
    <recommendedName>
        <fullName evidence="3">Cytochrome b-245 light chain</fullName>
    </recommendedName>
    <alternativeName>
        <fullName evidence="11">Cytochrome b(558) alpha chain</fullName>
    </alternativeName>
    <alternativeName>
        <fullName evidence="10">Cytochrome b558 subunit alpha</fullName>
    </alternativeName>
    <alternativeName>
        <fullName evidence="13">Neutrophil cytochrome b 22 kDa polypeptide</fullName>
    </alternativeName>
    <alternativeName>
        <fullName evidence="12">Superoxide-generating NADPH oxidase light chain subunit</fullName>
    </alternativeName>
    <alternativeName>
        <fullName evidence="8">p22 phagocyte B-cytochrome</fullName>
    </alternativeName>
    <alternativeName>
        <fullName evidence="9">p22-phox</fullName>
    </alternativeName>
</protein>
<evidence type="ECO:0000256" key="2">
    <source>
        <dbReference type="ARBA" id="ARBA00010590"/>
    </source>
</evidence>
<name>A0ABQ9EBC9_TEGGR</name>
<dbReference type="Pfam" id="PF05038">
    <property type="entry name" value="Cytochrom_B558a"/>
    <property type="match status" value="1"/>
</dbReference>
<comment type="similarity">
    <text evidence="2">Belongs to the p22phox family.</text>
</comment>
<dbReference type="PANTHER" id="PTHR15168:SF0">
    <property type="entry name" value="CYTOCHROME B-245 LIGHT CHAIN"/>
    <property type="match status" value="1"/>
</dbReference>
<evidence type="ECO:0000256" key="8">
    <source>
        <dbReference type="ARBA" id="ARBA00030106"/>
    </source>
</evidence>
<evidence type="ECO:0000313" key="17">
    <source>
        <dbReference type="EMBL" id="KAJ8302633.1"/>
    </source>
</evidence>
<keyword evidence="5 16" id="KW-0812">Transmembrane</keyword>
<comment type="subcellular location">
    <subcellularLocation>
        <location evidence="1">Cell membrane</location>
    </subcellularLocation>
</comment>
<evidence type="ECO:0000256" key="1">
    <source>
        <dbReference type="ARBA" id="ARBA00004236"/>
    </source>
</evidence>
<reference evidence="17 18" key="1">
    <citation type="submission" date="2022-12" db="EMBL/GenBank/DDBJ databases">
        <title>Chromosome-level genome of Tegillarca granosa.</title>
        <authorList>
            <person name="Kim J."/>
        </authorList>
    </citation>
    <scope>NUCLEOTIDE SEQUENCE [LARGE SCALE GENOMIC DNA]</scope>
    <source>
        <strain evidence="17">Teg-2019</strain>
        <tissue evidence="17">Adductor muscle</tissue>
    </source>
</reference>
<keyword evidence="6 16" id="KW-1133">Transmembrane helix</keyword>
<comment type="subunit">
    <text evidence="14">Component of the phagocyte NADPH oxidase core complex/cytochrome b558 complex, composed of CYBB (heavy chain (beta)) and CYBA (light chain (alpha)). Component of the phagocyte NADPH oxidase complex composed of an obligatory core heterodimer formed by the membrane proteins CYBA and CYBB and the cytosolic regulatory subunits NCF1/p47-phox, NCF2/p67-phox, NCF4/p40-phox and the small GTPase RAC1 or RAC2. Interacts with NCF1 (via SH3 domain). Interacts with SH3PXD2A. Interacts with DUOX1, DUOX2 and TPO. Interacts with NOX4; this interaction mediates superoxide generation. Interacts with calprotectin (S100A8/9). Interacts with GBP7. Interacts with NOXO1. Forms a heterodimer with NOX3 and is essential for activity and cell membrane localization of NOX3. Interacts with NOX1.</text>
</comment>
<keyword evidence="18" id="KW-1185">Reference proteome</keyword>
<organism evidence="17 18">
    <name type="scientific">Tegillarca granosa</name>
    <name type="common">Malaysian cockle</name>
    <name type="synonym">Anadara granosa</name>
    <dbReference type="NCBI Taxonomy" id="220873"/>
    <lineage>
        <taxon>Eukaryota</taxon>
        <taxon>Metazoa</taxon>
        <taxon>Spiralia</taxon>
        <taxon>Lophotrochozoa</taxon>
        <taxon>Mollusca</taxon>
        <taxon>Bivalvia</taxon>
        <taxon>Autobranchia</taxon>
        <taxon>Pteriomorphia</taxon>
        <taxon>Arcoida</taxon>
        <taxon>Arcoidea</taxon>
        <taxon>Arcidae</taxon>
        <taxon>Tegillarca</taxon>
    </lineage>
</organism>
<keyword evidence="4" id="KW-1003">Cell membrane</keyword>
<dbReference type="Proteomes" id="UP001217089">
    <property type="component" value="Unassembled WGS sequence"/>
</dbReference>
<feature type="compositionally biased region" description="Basic and acidic residues" evidence="15">
    <location>
        <begin position="146"/>
        <end position="156"/>
    </location>
</feature>
<evidence type="ECO:0000256" key="16">
    <source>
        <dbReference type="SAM" id="Phobius"/>
    </source>
</evidence>
<accession>A0ABQ9EBC9</accession>
<evidence type="ECO:0000256" key="7">
    <source>
        <dbReference type="ARBA" id="ARBA00023136"/>
    </source>
</evidence>
<feature type="transmembrane region" description="Helical" evidence="16">
    <location>
        <begin position="45"/>
        <end position="62"/>
    </location>
</feature>
<comment type="caution">
    <text evidence="17">The sequence shown here is derived from an EMBL/GenBank/DDBJ whole genome shotgun (WGS) entry which is preliminary data.</text>
</comment>
<feature type="transmembrane region" description="Helical" evidence="16">
    <location>
        <begin position="110"/>
        <end position="131"/>
    </location>
</feature>
<evidence type="ECO:0000256" key="4">
    <source>
        <dbReference type="ARBA" id="ARBA00022475"/>
    </source>
</evidence>
<evidence type="ECO:0000256" key="9">
    <source>
        <dbReference type="ARBA" id="ARBA00030298"/>
    </source>
</evidence>